<dbReference type="RefSeq" id="WP_013407925.1">
    <property type="nucleotide sequence ID" value="NC_014655.1"/>
</dbReference>
<dbReference type="InterPro" id="IPR009056">
    <property type="entry name" value="Cyt_c-like_dom"/>
</dbReference>
<protein>
    <submittedName>
        <fullName evidence="6">PBS lyase HEAT domain protein repeat-containing protein</fullName>
    </submittedName>
</protein>
<dbReference type="InterPro" id="IPR055557">
    <property type="entry name" value="DUF7133"/>
</dbReference>
<dbReference type="PROSITE" id="PS51007">
    <property type="entry name" value="CYTC"/>
    <property type="match status" value="1"/>
</dbReference>
<sequence length="1120" mass="125153">MKRSLLIHILGVVYCLSCSTAPQEDMLVKTVGPEDAEFAAQLEKEAPISLAPGLNIKLWATDSLAPDPVSMSIDDYNNIYLTRTNRQKNSEFDIRGHRDWMTESISWQSVEDRRAFLKRFFDEKDSEKNNWLPDLNGDGLHDWRDLTVEKEEVWKLEDTNGDGRADKSSRVLHDFHEEITDVAGAILVRRKDAFIGLGPDLWRLEDTNGDGYYDKKTSISHGWHVHVGFGGHGMSGLVEGPDGKIYWGIGDPGMNVIDQTGKQHFFPNEGVIVRCNPDGSDFEVFSHGHRNTHEFVFDQYGNVISSDNDGDHPGESERLVHLVEGSDSGWRINWQFGKYTDPKNNSYKVWMDEGMYLPRHDKQAAYFLPPIRNYHNGPTGMQFNPGTALGKSWLNKFFLVEFTGTPTGAHIWAFDLKPKGASFDFNSEIDMVNGVLATGIRFGTDGALYAADWVNGWGTKNYGRVWKIDVNENDLAEERKRIKDLMAADYEGMTRDELYELLFYPDMRIRQKAQFELADRSKGISMFEKAVSQKKNQLARIHGIWGIGQILNIGKGNFKALTAILKDTDEEIVAQAAKVLGDARVKEAAKDLIPLLNHSNPRVKFFAAQALGRISSKEAVPGLIKLLSLNKDEDLYLRHAATLALSRIEDKNAVYSLIKSPERSLRLAAVLVLRKWQDPKLAEFLNDSDEYIVAEAARAINDDLSVPEALPALAKLVGKPEITSEVIMRRAINASLRVGGDVELNALVQYAQNTKAPGILRGEALATLAVWAEPSVLDRVDGRHRGKVSRDAGKVKALLMPQISKFLDENDPAIISAALNVLKEFKVGDYNARLEKIYHSAKDPKIQMAVLSSLSELKYANITPLVHDALNSTDRGLRSTALGMIKEIDWKTEDLQKMVSTVISKGELGEMQRLLRGLSEMPIQKTEGIFSALIQQVKSNKFPLEVRLDLADALGAISSERLKKEFAEVSEKSDKYSDVLYGGNRRRGEQYFKQNVTGQCIRCHTLGDGPSVGPDLGKIGEVLDRKQLLQALVEPSARLSPGFGNVKLVLKGGQEVVGTLLKESSTELLLKTSEAEPLRVPLNRIEQRENFPSAMPAMGELMSKHEMRDVIEFLANLKNN</sequence>
<dbReference type="STRING" id="649349.Lbys_1153"/>
<dbReference type="PANTHER" id="PTHR33546">
    <property type="entry name" value="LARGE, MULTIFUNCTIONAL SECRETED PROTEIN-RELATED"/>
    <property type="match status" value="1"/>
</dbReference>
<dbReference type="Proteomes" id="UP000007435">
    <property type="component" value="Chromosome"/>
</dbReference>
<evidence type="ECO:0000256" key="3">
    <source>
        <dbReference type="ARBA" id="ARBA00023004"/>
    </source>
</evidence>
<keyword evidence="6" id="KW-0456">Lyase</keyword>
<gene>
    <name evidence="6" type="ordered locus">Lbys_1153</name>
</gene>
<dbReference type="GO" id="GO:0009055">
    <property type="term" value="F:electron transfer activity"/>
    <property type="evidence" value="ECO:0007669"/>
    <property type="project" value="InterPro"/>
</dbReference>
<dbReference type="InterPro" id="IPR004155">
    <property type="entry name" value="PBS_lyase_HEAT"/>
</dbReference>
<dbReference type="Gene3D" id="1.25.10.10">
    <property type="entry name" value="Leucine-rich Repeat Variant"/>
    <property type="match status" value="2"/>
</dbReference>
<dbReference type="GO" id="GO:0020037">
    <property type="term" value="F:heme binding"/>
    <property type="evidence" value="ECO:0007669"/>
    <property type="project" value="InterPro"/>
</dbReference>
<dbReference type="KEGG" id="lby:Lbys_1153"/>
<dbReference type="OrthoDB" id="9808161at2"/>
<dbReference type="GO" id="GO:0016829">
    <property type="term" value="F:lyase activity"/>
    <property type="evidence" value="ECO:0007669"/>
    <property type="project" value="UniProtKB-KW"/>
</dbReference>
<dbReference type="InterPro" id="IPR016024">
    <property type="entry name" value="ARM-type_fold"/>
</dbReference>
<keyword evidence="7" id="KW-1185">Reference proteome</keyword>
<evidence type="ECO:0000259" key="5">
    <source>
        <dbReference type="PROSITE" id="PS51007"/>
    </source>
</evidence>
<accession>E4RTL8</accession>
<dbReference type="InterPro" id="IPR036909">
    <property type="entry name" value="Cyt_c-like_dom_sf"/>
</dbReference>
<reference key="1">
    <citation type="submission" date="2010-11" db="EMBL/GenBank/DDBJ databases">
        <title>The complete genome of Leadbetterella byssophila DSM 17132.</title>
        <authorList>
            <consortium name="US DOE Joint Genome Institute (JGI-PGF)"/>
            <person name="Lucas S."/>
            <person name="Copeland A."/>
            <person name="Lapidus A."/>
            <person name="Glavina del Rio T."/>
            <person name="Dalin E."/>
            <person name="Tice H."/>
            <person name="Bruce D."/>
            <person name="Goodwin L."/>
            <person name="Pitluck S."/>
            <person name="Kyrpides N."/>
            <person name="Mavromatis K."/>
            <person name="Ivanova N."/>
            <person name="Teshima H."/>
            <person name="Brettin T."/>
            <person name="Detter J.C."/>
            <person name="Han C."/>
            <person name="Tapia R."/>
            <person name="Land M."/>
            <person name="Hauser L."/>
            <person name="Markowitz V."/>
            <person name="Cheng J.-F."/>
            <person name="Hugenholtz P."/>
            <person name="Woyke T."/>
            <person name="Wu D."/>
            <person name="Tindall B."/>
            <person name="Pomrenke H.G."/>
            <person name="Brambilla E."/>
            <person name="Klenk H.-P."/>
            <person name="Eisen J.A."/>
        </authorList>
    </citation>
    <scope>NUCLEOTIDE SEQUENCE [LARGE SCALE GENOMIC DNA]</scope>
    <source>
        <strain>DSM 17132</strain>
    </source>
</reference>
<dbReference type="Pfam" id="PF13646">
    <property type="entry name" value="HEAT_2"/>
    <property type="match status" value="1"/>
</dbReference>
<dbReference type="PANTHER" id="PTHR33546:SF1">
    <property type="entry name" value="LARGE, MULTIFUNCTIONAL SECRETED PROTEIN"/>
    <property type="match status" value="1"/>
</dbReference>
<evidence type="ECO:0000256" key="1">
    <source>
        <dbReference type="ARBA" id="ARBA00022617"/>
    </source>
</evidence>
<name>E4RTL8_LEAB4</name>
<dbReference type="SMART" id="SM00567">
    <property type="entry name" value="EZ_HEAT"/>
    <property type="match status" value="5"/>
</dbReference>
<proteinExistence type="predicted"/>
<dbReference type="GO" id="GO:0046872">
    <property type="term" value="F:metal ion binding"/>
    <property type="evidence" value="ECO:0007669"/>
    <property type="project" value="UniProtKB-KW"/>
</dbReference>
<dbReference type="SUPFAM" id="SSF48371">
    <property type="entry name" value="ARM repeat"/>
    <property type="match status" value="1"/>
</dbReference>
<dbReference type="HOGENOM" id="CLU_004500_0_0_10"/>
<feature type="domain" description="Cytochrome c" evidence="5">
    <location>
        <begin position="983"/>
        <end position="1118"/>
    </location>
</feature>
<keyword evidence="1 4" id="KW-0349">Heme</keyword>
<evidence type="ECO:0000313" key="7">
    <source>
        <dbReference type="Proteomes" id="UP000007435"/>
    </source>
</evidence>
<dbReference type="Gene3D" id="1.10.760.10">
    <property type="entry name" value="Cytochrome c-like domain"/>
    <property type="match status" value="1"/>
</dbReference>
<keyword evidence="3 4" id="KW-0408">Iron</keyword>
<organism evidence="6 7">
    <name type="scientific">Leadbetterella byssophila (strain DSM 17132 / JCM 16389 / KACC 11308 / NBRC 106382 / 4M15)</name>
    <dbReference type="NCBI Taxonomy" id="649349"/>
    <lineage>
        <taxon>Bacteria</taxon>
        <taxon>Pseudomonadati</taxon>
        <taxon>Bacteroidota</taxon>
        <taxon>Cytophagia</taxon>
        <taxon>Cytophagales</taxon>
        <taxon>Leadbetterellaceae</taxon>
        <taxon>Leadbetterella</taxon>
    </lineage>
</organism>
<dbReference type="eggNOG" id="COG2133">
    <property type="taxonomic scope" value="Bacteria"/>
</dbReference>
<dbReference type="eggNOG" id="COG2010">
    <property type="taxonomic scope" value="Bacteria"/>
</dbReference>
<dbReference type="SUPFAM" id="SSF63829">
    <property type="entry name" value="Calcium-dependent phosphotriesterase"/>
    <property type="match status" value="1"/>
</dbReference>
<dbReference type="eggNOG" id="COG1413">
    <property type="taxonomic scope" value="Bacteria"/>
</dbReference>
<dbReference type="SUPFAM" id="SSF46626">
    <property type="entry name" value="Cytochrome c"/>
    <property type="match status" value="1"/>
</dbReference>
<evidence type="ECO:0000256" key="2">
    <source>
        <dbReference type="ARBA" id="ARBA00022723"/>
    </source>
</evidence>
<dbReference type="EMBL" id="CP002305">
    <property type="protein sequence ID" value="ADQ16875.1"/>
    <property type="molecule type" value="Genomic_DNA"/>
</dbReference>
<dbReference type="InterPro" id="IPR011042">
    <property type="entry name" value="6-blade_b-propeller_TolB-like"/>
</dbReference>
<evidence type="ECO:0000256" key="4">
    <source>
        <dbReference type="PROSITE-ProRule" id="PRU00433"/>
    </source>
</evidence>
<dbReference type="Pfam" id="PF23500">
    <property type="entry name" value="DUF7133"/>
    <property type="match status" value="1"/>
</dbReference>
<dbReference type="InterPro" id="IPR011989">
    <property type="entry name" value="ARM-like"/>
</dbReference>
<keyword evidence="2 4" id="KW-0479">Metal-binding</keyword>
<reference evidence="6 7" key="2">
    <citation type="journal article" date="2011" name="Stand. Genomic Sci.">
        <title>Complete genome sequence of Leadbetterella byssophila type strain (4M15).</title>
        <authorList>
            <person name="Abt B."/>
            <person name="Teshima H."/>
            <person name="Lucas S."/>
            <person name="Lapidus A."/>
            <person name="Del Rio T.G."/>
            <person name="Nolan M."/>
            <person name="Tice H."/>
            <person name="Cheng J.F."/>
            <person name="Pitluck S."/>
            <person name="Liolios K."/>
            <person name="Pagani I."/>
            <person name="Ivanova N."/>
            <person name="Mavromatis K."/>
            <person name="Pati A."/>
            <person name="Tapia R."/>
            <person name="Han C."/>
            <person name="Goodwin L."/>
            <person name="Chen A."/>
            <person name="Palaniappan K."/>
            <person name="Land M."/>
            <person name="Hauser L."/>
            <person name="Chang Y.J."/>
            <person name="Jeffries C.D."/>
            <person name="Rohde M."/>
            <person name="Goker M."/>
            <person name="Tindall B.J."/>
            <person name="Detter J.C."/>
            <person name="Woyke T."/>
            <person name="Bristow J."/>
            <person name="Eisen J.A."/>
            <person name="Markowitz V."/>
            <person name="Hugenholtz P."/>
            <person name="Klenk H.P."/>
            <person name="Kyrpides N.C."/>
        </authorList>
    </citation>
    <scope>NUCLEOTIDE SEQUENCE [LARGE SCALE GENOMIC DNA]</scope>
    <source>
        <strain evidence="7">DSM 17132 / JCM 16389 / KACC 11308 / NBRC 106382 / 4M15</strain>
    </source>
</reference>
<dbReference type="Gene3D" id="2.120.10.30">
    <property type="entry name" value="TolB, C-terminal domain"/>
    <property type="match status" value="1"/>
</dbReference>
<evidence type="ECO:0000313" key="6">
    <source>
        <dbReference type="EMBL" id="ADQ16875.1"/>
    </source>
</evidence>
<dbReference type="AlphaFoldDB" id="E4RTL8"/>